<evidence type="ECO:0000313" key="8">
    <source>
        <dbReference type="Proteomes" id="UP000010816"/>
    </source>
</evidence>
<dbReference type="RefSeq" id="WP_015281914.1">
    <property type="nucleotide sequence ID" value="NC_019940.1"/>
</dbReference>
<dbReference type="HAMAP" id="MF_00194">
    <property type="entry name" value="RdgC"/>
    <property type="match status" value="1"/>
</dbReference>
<keyword evidence="5 6" id="KW-0233">DNA recombination</keyword>
<sequence length="315" mass="34589">MFKNARLFRLREPFTLDAATLEEQLRSRCFRPCGPLETVTLGWTTPCPQQDGGGPLVHTLAEYLLICARRQERLLPAAVVAEALEERVGEIEAEEARSIGRAERRRLREAIMTELLPRAFTRSRRILAYVDPAAGWLVVDAASDKIAEELVSLLRETLGSLPATPPRPETTPTTRMTDWLASGSGPGGFELGDACELRDPQDSQSVVRCRGQDLASAEIATHLHAGKQIVQLALASTDRLDFVLTDDLALKRLRLADGLLDDLAEGDSEDPIVRFEAELTILVASIGEVLERLTELFELDHTAATEASARDGLIS</sequence>
<dbReference type="Pfam" id="PF04381">
    <property type="entry name" value="RdgC"/>
    <property type="match status" value="1"/>
</dbReference>
<evidence type="ECO:0000256" key="5">
    <source>
        <dbReference type="ARBA" id="ARBA00023172"/>
    </source>
</evidence>
<dbReference type="AlphaFoldDB" id="L0H0N8"/>
<dbReference type="InterPro" id="IPR007476">
    <property type="entry name" value="RdgC"/>
</dbReference>
<dbReference type="GO" id="GO:0005737">
    <property type="term" value="C:cytoplasm"/>
    <property type="evidence" value="ECO:0007669"/>
    <property type="project" value="UniProtKB-UniRule"/>
</dbReference>
<comment type="function">
    <text evidence="6">May be involved in recombination.</text>
</comment>
<dbReference type="eggNOG" id="COG2974">
    <property type="taxonomic scope" value="Bacteria"/>
</dbReference>
<dbReference type="HOGENOM" id="CLU_052038_1_1_6"/>
<evidence type="ECO:0000256" key="4">
    <source>
        <dbReference type="ARBA" id="ARBA00022490"/>
    </source>
</evidence>
<comment type="subcellular location">
    <subcellularLocation>
        <location evidence="1 6">Cytoplasm</location>
        <location evidence="1 6">Nucleoid</location>
    </subcellularLocation>
</comment>
<reference evidence="7 8" key="1">
    <citation type="submission" date="2011-09" db="EMBL/GenBank/DDBJ databases">
        <title>Complete sequence of chromosome of Thioflavicoccus mobilis 8321.</title>
        <authorList>
            <consortium name="US DOE Joint Genome Institute"/>
            <person name="Lucas S."/>
            <person name="Han J."/>
            <person name="Lapidus A."/>
            <person name="Cheng J.-F."/>
            <person name="Goodwin L."/>
            <person name="Pitluck S."/>
            <person name="Peters L."/>
            <person name="Ovchinnikova G."/>
            <person name="Lu M."/>
            <person name="Detter J.C."/>
            <person name="Han C."/>
            <person name="Tapia R."/>
            <person name="Land M."/>
            <person name="Hauser L."/>
            <person name="Kyrpides N."/>
            <person name="Ivanova N."/>
            <person name="Pagani I."/>
            <person name="Vogl K."/>
            <person name="Liu Z."/>
            <person name="Imhoff J."/>
            <person name="Thiel V."/>
            <person name="Frigaard N.-U."/>
            <person name="Bryant D."/>
            <person name="Woyke T."/>
        </authorList>
    </citation>
    <scope>NUCLEOTIDE SEQUENCE [LARGE SCALE GENOMIC DNA]</scope>
    <source>
        <strain evidence="7 8">8321</strain>
    </source>
</reference>
<dbReference type="EMBL" id="CP003051">
    <property type="protein sequence ID" value="AGA91786.1"/>
    <property type="molecule type" value="Genomic_DNA"/>
</dbReference>
<dbReference type="KEGG" id="tmb:Thimo_3102"/>
<dbReference type="PATRIC" id="fig|765912.4.peg.3033"/>
<dbReference type="STRING" id="765912.Thimo_3102"/>
<dbReference type="GO" id="GO:0006310">
    <property type="term" value="P:DNA recombination"/>
    <property type="evidence" value="ECO:0007669"/>
    <property type="project" value="UniProtKB-UniRule"/>
</dbReference>
<organism evidence="7 8">
    <name type="scientific">Thioflavicoccus mobilis 8321</name>
    <dbReference type="NCBI Taxonomy" id="765912"/>
    <lineage>
        <taxon>Bacteria</taxon>
        <taxon>Pseudomonadati</taxon>
        <taxon>Pseudomonadota</taxon>
        <taxon>Gammaproteobacteria</taxon>
        <taxon>Chromatiales</taxon>
        <taxon>Chromatiaceae</taxon>
        <taxon>Thioflavicoccus</taxon>
    </lineage>
</organism>
<dbReference type="PANTHER" id="PTHR38103:SF1">
    <property type="entry name" value="RECOMBINATION-ASSOCIATED PROTEIN RDGC"/>
    <property type="match status" value="1"/>
</dbReference>
<accession>L0H0N8</accession>
<dbReference type="NCBIfam" id="NF001464">
    <property type="entry name" value="PRK00321.1-5"/>
    <property type="match status" value="1"/>
</dbReference>
<dbReference type="Proteomes" id="UP000010816">
    <property type="component" value="Chromosome"/>
</dbReference>
<evidence type="ECO:0000256" key="6">
    <source>
        <dbReference type="HAMAP-Rule" id="MF_00194"/>
    </source>
</evidence>
<dbReference type="GO" id="GO:0043590">
    <property type="term" value="C:bacterial nucleoid"/>
    <property type="evidence" value="ECO:0007669"/>
    <property type="project" value="TreeGrafter"/>
</dbReference>
<dbReference type="PANTHER" id="PTHR38103">
    <property type="entry name" value="RECOMBINATION-ASSOCIATED PROTEIN RDGC"/>
    <property type="match status" value="1"/>
</dbReference>
<evidence type="ECO:0000256" key="2">
    <source>
        <dbReference type="ARBA" id="ARBA00008657"/>
    </source>
</evidence>
<gene>
    <name evidence="6" type="primary">rdgC</name>
    <name evidence="7" type="ORF">Thimo_3102</name>
</gene>
<proteinExistence type="inferred from homology"/>
<name>L0H0N8_9GAMM</name>
<protein>
    <recommendedName>
        <fullName evidence="3 6">Recombination-associated protein RdgC</fullName>
    </recommendedName>
</protein>
<evidence type="ECO:0000256" key="3">
    <source>
        <dbReference type="ARBA" id="ARBA00022296"/>
    </source>
</evidence>
<comment type="similarity">
    <text evidence="2 6">Belongs to the RdgC family.</text>
</comment>
<keyword evidence="8" id="KW-1185">Reference proteome</keyword>
<dbReference type="GO" id="GO:0003690">
    <property type="term" value="F:double-stranded DNA binding"/>
    <property type="evidence" value="ECO:0007669"/>
    <property type="project" value="TreeGrafter"/>
</dbReference>
<evidence type="ECO:0000313" key="7">
    <source>
        <dbReference type="EMBL" id="AGA91786.1"/>
    </source>
</evidence>
<keyword evidence="4 6" id="KW-0963">Cytoplasm</keyword>
<evidence type="ECO:0000256" key="1">
    <source>
        <dbReference type="ARBA" id="ARBA00004453"/>
    </source>
</evidence>
<dbReference type="OrthoDB" id="5290530at2"/>
<dbReference type="GO" id="GO:0000018">
    <property type="term" value="P:regulation of DNA recombination"/>
    <property type="evidence" value="ECO:0007669"/>
    <property type="project" value="TreeGrafter"/>
</dbReference>